<protein>
    <submittedName>
        <fullName evidence="2">Uncharacterized protein</fullName>
    </submittedName>
</protein>
<keyword evidence="1" id="KW-0812">Transmembrane</keyword>
<accession>A0A2A5AGR2</accession>
<comment type="caution">
    <text evidence="2">The sequence shown here is derived from an EMBL/GenBank/DDBJ whole genome shotgun (WGS) entry which is preliminary data.</text>
</comment>
<name>A0A2A5AGR2_9GAMM</name>
<proteinExistence type="predicted"/>
<feature type="transmembrane region" description="Helical" evidence="1">
    <location>
        <begin position="39"/>
        <end position="59"/>
    </location>
</feature>
<gene>
    <name evidence="2" type="ORF">COA96_17385</name>
</gene>
<dbReference type="AlphaFoldDB" id="A0A2A5AGR2"/>
<evidence type="ECO:0000256" key="1">
    <source>
        <dbReference type="SAM" id="Phobius"/>
    </source>
</evidence>
<sequence>MNNGKKVKKYEEIFLIEDFKTAWNHLGLLDSRRYQIFQYYAAFVGVCIGAITASFRFLSDNIIQQLFFASAILFLVFLVSITSILILKSERKATERYRDKINLIRKVFLEGCENADIAEALSNNGAGSSFEIVPCKTNDLSFINIFKKEKHCTALYIKVLIQVLGDVAIIVSVIALIEILILTC</sequence>
<evidence type="ECO:0000313" key="3">
    <source>
        <dbReference type="Proteomes" id="UP000218327"/>
    </source>
</evidence>
<feature type="transmembrane region" description="Helical" evidence="1">
    <location>
        <begin position="155"/>
        <end position="182"/>
    </location>
</feature>
<keyword evidence="1" id="KW-0472">Membrane</keyword>
<reference evidence="3" key="1">
    <citation type="submission" date="2017-08" db="EMBL/GenBank/DDBJ databases">
        <title>A dynamic microbial community with high functional redundancy inhabits the cold, oxic subseafloor aquifer.</title>
        <authorList>
            <person name="Tully B.J."/>
            <person name="Wheat C.G."/>
            <person name="Glazer B.T."/>
            <person name="Huber J.A."/>
        </authorList>
    </citation>
    <scope>NUCLEOTIDE SEQUENCE [LARGE SCALE GENOMIC DNA]</scope>
</reference>
<feature type="transmembrane region" description="Helical" evidence="1">
    <location>
        <begin position="65"/>
        <end position="87"/>
    </location>
</feature>
<keyword evidence="1" id="KW-1133">Transmembrane helix</keyword>
<organism evidence="2 3">
    <name type="scientific">SAR86 cluster bacterium</name>
    <dbReference type="NCBI Taxonomy" id="2030880"/>
    <lineage>
        <taxon>Bacteria</taxon>
        <taxon>Pseudomonadati</taxon>
        <taxon>Pseudomonadota</taxon>
        <taxon>Gammaproteobacteria</taxon>
        <taxon>SAR86 cluster</taxon>
    </lineage>
</organism>
<evidence type="ECO:0000313" key="2">
    <source>
        <dbReference type="EMBL" id="PCJ17948.1"/>
    </source>
</evidence>
<dbReference type="Proteomes" id="UP000218327">
    <property type="component" value="Unassembled WGS sequence"/>
</dbReference>
<dbReference type="EMBL" id="NVVJ01000103">
    <property type="protein sequence ID" value="PCJ17948.1"/>
    <property type="molecule type" value="Genomic_DNA"/>
</dbReference>